<organism evidence="1">
    <name type="scientific">uncultured Chloroflexia bacterium</name>
    <dbReference type="NCBI Taxonomy" id="1672391"/>
    <lineage>
        <taxon>Bacteria</taxon>
        <taxon>Bacillati</taxon>
        <taxon>Chloroflexota</taxon>
        <taxon>Chloroflexia</taxon>
        <taxon>environmental samples</taxon>
    </lineage>
</organism>
<accession>A0A6J4IZW8</accession>
<keyword evidence="1" id="KW-0547">Nucleotide-binding</keyword>
<feature type="non-terminal residue" evidence="1">
    <location>
        <position position="37"/>
    </location>
</feature>
<evidence type="ECO:0000313" key="1">
    <source>
        <dbReference type="EMBL" id="CAA9263118.1"/>
    </source>
</evidence>
<name>A0A6J4IZW8_9CHLR</name>
<protein>
    <submittedName>
        <fullName evidence="1">Heterodimeric efflux ABC transporter, permease/ATP-binding subunit 2</fullName>
    </submittedName>
</protein>
<dbReference type="GO" id="GO:0005524">
    <property type="term" value="F:ATP binding"/>
    <property type="evidence" value="ECO:0007669"/>
    <property type="project" value="UniProtKB-KW"/>
</dbReference>
<sequence length="37" mass="4225">MLPPRCAYTPQVPRLFSESLRDNILLGLPEQEVDLRG</sequence>
<keyword evidence="1" id="KW-0067">ATP-binding</keyword>
<gene>
    <name evidence="1" type="ORF">AVDCRST_MAG26-2430</name>
</gene>
<proteinExistence type="predicted"/>
<dbReference type="EMBL" id="CADCTK010000560">
    <property type="protein sequence ID" value="CAA9263118.1"/>
    <property type="molecule type" value="Genomic_DNA"/>
</dbReference>
<dbReference type="AlphaFoldDB" id="A0A6J4IZW8"/>
<reference evidence="1" key="1">
    <citation type="submission" date="2020-02" db="EMBL/GenBank/DDBJ databases">
        <authorList>
            <person name="Meier V. D."/>
        </authorList>
    </citation>
    <scope>NUCLEOTIDE SEQUENCE</scope>
    <source>
        <strain evidence="1">AVDCRST_MAG26</strain>
    </source>
</reference>